<protein>
    <submittedName>
        <fullName evidence="2">Uncharacterized protein</fullName>
    </submittedName>
</protein>
<dbReference type="SUPFAM" id="SSF51182">
    <property type="entry name" value="RmlC-like cupins"/>
    <property type="match status" value="1"/>
</dbReference>
<reference evidence="2 3" key="1">
    <citation type="submission" date="2019-04" db="EMBL/GenBank/DDBJ databases">
        <title>Streptomyces oryziradicis sp. nov., a novel actinomycete isolated from rhizosphere soil of rice (Oryza sativa L.).</title>
        <authorList>
            <person name="Li C."/>
        </authorList>
    </citation>
    <scope>NUCLEOTIDE SEQUENCE [LARGE SCALE GENOMIC DNA]</scope>
    <source>
        <strain evidence="2 3">NEAU-C40</strain>
    </source>
</reference>
<sequence>MYDDTDPRSTLAATARPRPESGEAIAAPQYFDFRELSAGSGPSVEERTAVVRGQNVILIHTFARPGDQLDNGTLDNELAVVATAGSPAFDVVTVEGSTRVEGAGLVVVPPGSSHISVLGEGPLVRLVEAGETTWSGLAANAGSYEQHHPRVALLERWPTPPGGNRVRVYPLSKVADEPGRFGRIFRTRSFMVNFLPESNGPRDPKKLSPHTHDDFEQLSLAVQGEFFHHIRTPWLGDSTAWRDDDHVRIGSPSAAIIPPPTVHTSEAYGPGVNQLVDIFSPPRVDFSEKPGWVLNADDYPMP</sequence>
<proteinExistence type="predicted"/>
<feature type="region of interest" description="Disordered" evidence="1">
    <location>
        <begin position="1"/>
        <end position="23"/>
    </location>
</feature>
<dbReference type="EMBL" id="SUMC01000121">
    <property type="protein sequence ID" value="TJZ98954.1"/>
    <property type="molecule type" value="Genomic_DNA"/>
</dbReference>
<dbReference type="RefSeq" id="WP_136730239.1">
    <property type="nucleotide sequence ID" value="NZ_SUMC01000121.1"/>
</dbReference>
<dbReference type="InterPro" id="IPR014710">
    <property type="entry name" value="RmlC-like_jellyroll"/>
</dbReference>
<dbReference type="OrthoDB" id="8882910at2"/>
<keyword evidence="3" id="KW-1185">Reference proteome</keyword>
<comment type="caution">
    <text evidence="2">The sequence shown here is derived from an EMBL/GenBank/DDBJ whole genome shotgun (WGS) entry which is preliminary data.</text>
</comment>
<accession>A0A4U0SF93</accession>
<evidence type="ECO:0000313" key="3">
    <source>
        <dbReference type="Proteomes" id="UP000305778"/>
    </source>
</evidence>
<dbReference type="InterPro" id="IPR011051">
    <property type="entry name" value="RmlC_Cupin_sf"/>
</dbReference>
<gene>
    <name evidence="2" type="ORF">FCI23_47460</name>
</gene>
<organism evidence="2 3">
    <name type="scientific">Actinacidiphila oryziradicis</name>
    <dbReference type="NCBI Taxonomy" id="2571141"/>
    <lineage>
        <taxon>Bacteria</taxon>
        <taxon>Bacillati</taxon>
        <taxon>Actinomycetota</taxon>
        <taxon>Actinomycetes</taxon>
        <taxon>Kitasatosporales</taxon>
        <taxon>Streptomycetaceae</taxon>
        <taxon>Actinacidiphila</taxon>
    </lineage>
</organism>
<dbReference type="Proteomes" id="UP000305778">
    <property type="component" value="Unassembled WGS sequence"/>
</dbReference>
<dbReference type="Gene3D" id="2.60.120.10">
    <property type="entry name" value="Jelly Rolls"/>
    <property type="match status" value="1"/>
</dbReference>
<evidence type="ECO:0000256" key="1">
    <source>
        <dbReference type="SAM" id="MobiDB-lite"/>
    </source>
</evidence>
<name>A0A4U0SF93_9ACTN</name>
<evidence type="ECO:0000313" key="2">
    <source>
        <dbReference type="EMBL" id="TJZ98954.1"/>
    </source>
</evidence>
<dbReference type="AlphaFoldDB" id="A0A4U0SF93"/>